<gene>
    <name evidence="13" type="primary">yegH</name>
    <name evidence="13" type="ORF">NCTC9645_03822</name>
</gene>
<feature type="compositionally biased region" description="Basic and acidic residues" evidence="10">
    <location>
        <begin position="527"/>
        <end position="536"/>
    </location>
</feature>
<dbReference type="InterPro" id="IPR005496">
    <property type="entry name" value="Integral_membrane_TerC"/>
</dbReference>
<dbReference type="InterPro" id="IPR046342">
    <property type="entry name" value="CBS_dom_sf"/>
</dbReference>
<dbReference type="GO" id="GO:0005886">
    <property type="term" value="C:plasma membrane"/>
    <property type="evidence" value="ECO:0007669"/>
    <property type="project" value="UniProtKB-SubCell"/>
</dbReference>
<dbReference type="SUPFAM" id="SSF56176">
    <property type="entry name" value="FAD-binding/transporter-associated domain-like"/>
    <property type="match status" value="1"/>
</dbReference>
<dbReference type="PANTHER" id="PTHR22777">
    <property type="entry name" value="HEMOLYSIN-RELATED"/>
    <property type="match status" value="1"/>
</dbReference>
<keyword evidence="7 9" id="KW-0129">CBS domain</keyword>
<evidence type="ECO:0000313" key="13">
    <source>
        <dbReference type="EMBL" id="SQC85761.1"/>
    </source>
</evidence>
<evidence type="ECO:0000256" key="7">
    <source>
        <dbReference type="ARBA" id="ARBA00023122"/>
    </source>
</evidence>
<dbReference type="Pfam" id="PF03471">
    <property type="entry name" value="CorC_HlyC"/>
    <property type="match status" value="1"/>
</dbReference>
<evidence type="ECO:0000256" key="3">
    <source>
        <dbReference type="ARBA" id="ARBA00022475"/>
    </source>
</evidence>
<dbReference type="InterPro" id="IPR044751">
    <property type="entry name" value="Ion_transp-like_CBS"/>
</dbReference>
<keyword evidence="5" id="KW-0677">Repeat</keyword>
<keyword evidence="8 11" id="KW-0472">Membrane</keyword>
<proteinExistence type="inferred from homology"/>
<feature type="region of interest" description="Disordered" evidence="10">
    <location>
        <begin position="517"/>
        <end position="536"/>
    </location>
</feature>
<dbReference type="Pfam" id="PF00571">
    <property type="entry name" value="CBS"/>
    <property type="match status" value="2"/>
</dbReference>
<dbReference type="InterPro" id="IPR016169">
    <property type="entry name" value="FAD-bd_PCMH_sub2"/>
</dbReference>
<dbReference type="CDD" id="cd04590">
    <property type="entry name" value="CBS_pair_CorC_HlyC_assoc"/>
    <property type="match status" value="1"/>
</dbReference>
<feature type="transmembrane region" description="Helical" evidence="11">
    <location>
        <begin position="199"/>
        <end position="222"/>
    </location>
</feature>
<evidence type="ECO:0000256" key="1">
    <source>
        <dbReference type="ARBA" id="ARBA00004651"/>
    </source>
</evidence>
<keyword evidence="4 11" id="KW-0812">Transmembrane</keyword>
<feature type="transmembrane region" description="Helical" evidence="11">
    <location>
        <begin position="103"/>
        <end position="120"/>
    </location>
</feature>
<dbReference type="InterPro" id="IPR036318">
    <property type="entry name" value="FAD-bd_PCMH-like_sf"/>
</dbReference>
<dbReference type="PANTHER" id="PTHR22777:SF30">
    <property type="entry name" value="UPF0053 PROTEIN YEGH"/>
    <property type="match status" value="1"/>
</dbReference>
<feature type="transmembrane region" description="Helical" evidence="11">
    <location>
        <begin position="140"/>
        <end position="163"/>
    </location>
</feature>
<dbReference type="Gene3D" id="3.10.580.10">
    <property type="entry name" value="CBS-domain"/>
    <property type="match status" value="1"/>
</dbReference>
<evidence type="ECO:0000256" key="6">
    <source>
        <dbReference type="ARBA" id="ARBA00022989"/>
    </source>
</evidence>
<feature type="domain" description="CBS" evidence="12">
    <location>
        <begin position="386"/>
        <end position="444"/>
    </location>
</feature>
<dbReference type="InterPro" id="IPR000644">
    <property type="entry name" value="CBS_dom"/>
</dbReference>
<feature type="transmembrane region" description="Helical" evidence="11">
    <location>
        <begin position="24"/>
        <end position="49"/>
    </location>
</feature>
<organism evidence="13 14">
    <name type="scientific">Klebsiella pneumoniae</name>
    <dbReference type="NCBI Taxonomy" id="573"/>
    <lineage>
        <taxon>Bacteria</taxon>
        <taxon>Pseudomonadati</taxon>
        <taxon>Pseudomonadota</taxon>
        <taxon>Gammaproteobacteria</taxon>
        <taxon>Enterobacterales</taxon>
        <taxon>Enterobacteriaceae</taxon>
        <taxon>Klebsiella/Raoultella group</taxon>
        <taxon>Klebsiella</taxon>
        <taxon>Klebsiella pneumoniae complex</taxon>
    </lineage>
</organism>
<feature type="transmembrane region" description="Helical" evidence="11">
    <location>
        <begin position="169"/>
        <end position="187"/>
    </location>
</feature>
<dbReference type="InterPro" id="IPR005170">
    <property type="entry name" value="Transptr-assoc_dom"/>
</dbReference>
<keyword evidence="6 11" id="KW-1133">Transmembrane helix</keyword>
<comment type="subcellular location">
    <subcellularLocation>
        <location evidence="1">Cell membrane</location>
        <topology evidence="1">Multi-pass membrane protein</topology>
    </subcellularLocation>
</comment>
<name>A0A2X3IPL5_KLEPN</name>
<evidence type="ECO:0000256" key="10">
    <source>
        <dbReference type="SAM" id="MobiDB-lite"/>
    </source>
</evidence>
<evidence type="ECO:0000256" key="9">
    <source>
        <dbReference type="PROSITE-ProRule" id="PRU00703"/>
    </source>
</evidence>
<reference evidence="13 14" key="1">
    <citation type="submission" date="2018-06" db="EMBL/GenBank/DDBJ databases">
        <authorList>
            <consortium name="Pathogen Informatics"/>
            <person name="Doyle S."/>
        </authorList>
    </citation>
    <scope>NUCLEOTIDE SEQUENCE [LARGE SCALE GENOMIC DNA]</scope>
    <source>
        <strain evidence="13 14">NCTC9645</strain>
    </source>
</reference>
<dbReference type="Proteomes" id="UP000250675">
    <property type="component" value="Unassembled WGS sequence"/>
</dbReference>
<dbReference type="Pfam" id="PF03741">
    <property type="entry name" value="TerC"/>
    <property type="match status" value="1"/>
</dbReference>
<dbReference type="Gene3D" id="3.30.465.10">
    <property type="match status" value="1"/>
</dbReference>
<evidence type="ECO:0000256" key="11">
    <source>
        <dbReference type="SAM" id="Phobius"/>
    </source>
</evidence>
<evidence type="ECO:0000259" key="12">
    <source>
        <dbReference type="PROSITE" id="PS51371"/>
    </source>
</evidence>
<keyword evidence="3" id="KW-1003">Cell membrane</keyword>
<sequence length="536" mass="59563">MIVVTHTAVVQVLIHMEWIADPSIWAGLVTLVVIELVLGIDNLVFIAILAEKLPPAQRDRARITGLMLAMVMRLLLLASISWLVTLTKPLIVFHDFSFSARDLIMLFGGLFLLFKATVELNERLEGKDSDNPTQRKGAKFWAVVAQIVVLDAIFSLDSVITAVGMVDHLAVMMAAVVIAISLMLMASKALTRFVNSHPTIVILCLSFLLMIGFSLIAEGFSFIIPKGYLYAAIGFSVMIEALNQLAQFNRRRFLSANMTLRQRTTEAVMNLLSGQKEKAELDADTASLVADQDQHPLFNPQERLMIERVLNLNQRSVSSIMTSRHDIERINLSAPEEEIRSLVEKNQHTRLVVTGGKDNEDLLGVVHVIDLLQQSLRQEPLDLQALVRQPLVFPEGLPLLSALEQFRQARTHFAFVVDEFGSVEGFVPLSDVMETIAGNLPNEVEEIDARHDIQHHQDGSWTVNGHMPLEDLVQYVPLPLDDKREYHTVAGLLMEYLQHVPQVGETIEIDGYYPAHAAGRQPSGTEGADRPAGKAG</sequence>
<evidence type="ECO:0000256" key="4">
    <source>
        <dbReference type="ARBA" id="ARBA00022692"/>
    </source>
</evidence>
<protein>
    <submittedName>
        <fullName evidence="13">Putative transmembrane protein</fullName>
    </submittedName>
</protein>
<accession>A0A2X3IPL5</accession>
<evidence type="ECO:0000256" key="5">
    <source>
        <dbReference type="ARBA" id="ARBA00022737"/>
    </source>
</evidence>
<comment type="similarity">
    <text evidence="2">Belongs to the UPF0053 family.</text>
</comment>
<dbReference type="AlphaFoldDB" id="A0A2X3IPL5"/>
<dbReference type="GO" id="GO:0050660">
    <property type="term" value="F:flavin adenine dinucleotide binding"/>
    <property type="evidence" value="ECO:0007669"/>
    <property type="project" value="InterPro"/>
</dbReference>
<evidence type="ECO:0000256" key="2">
    <source>
        <dbReference type="ARBA" id="ARBA00006337"/>
    </source>
</evidence>
<feature type="domain" description="CBS" evidence="12">
    <location>
        <begin position="321"/>
        <end position="383"/>
    </location>
</feature>
<dbReference type="SUPFAM" id="SSF54631">
    <property type="entry name" value="CBS-domain pair"/>
    <property type="match status" value="1"/>
</dbReference>
<evidence type="ECO:0000256" key="8">
    <source>
        <dbReference type="ARBA" id="ARBA00023136"/>
    </source>
</evidence>
<dbReference type="SMART" id="SM01091">
    <property type="entry name" value="CorC_HlyC"/>
    <property type="match status" value="1"/>
</dbReference>
<dbReference type="EMBL" id="UASO01000005">
    <property type="protein sequence ID" value="SQC85761.1"/>
    <property type="molecule type" value="Genomic_DNA"/>
</dbReference>
<feature type="transmembrane region" description="Helical" evidence="11">
    <location>
        <begin position="61"/>
        <end position="83"/>
    </location>
</feature>
<dbReference type="PROSITE" id="PS51371">
    <property type="entry name" value="CBS"/>
    <property type="match status" value="2"/>
</dbReference>
<dbReference type="FunFam" id="3.10.580.10:FF:000011">
    <property type="entry name" value="TerC family inner membrane protein"/>
    <property type="match status" value="1"/>
</dbReference>
<evidence type="ECO:0000313" key="14">
    <source>
        <dbReference type="Proteomes" id="UP000250675"/>
    </source>
</evidence>